<evidence type="ECO:0000259" key="5">
    <source>
        <dbReference type="PROSITE" id="PS50931"/>
    </source>
</evidence>
<dbReference type="GO" id="GO:0003700">
    <property type="term" value="F:DNA-binding transcription factor activity"/>
    <property type="evidence" value="ECO:0007669"/>
    <property type="project" value="InterPro"/>
</dbReference>
<dbReference type="RefSeq" id="WP_012016923.1">
    <property type="nucleotide sequence ID" value="NC_009436.1"/>
</dbReference>
<dbReference type="InterPro" id="IPR000847">
    <property type="entry name" value="LysR_HTH_N"/>
</dbReference>
<dbReference type="Proteomes" id="UP000000230">
    <property type="component" value="Chromosome"/>
</dbReference>
<dbReference type="Gene3D" id="1.10.10.10">
    <property type="entry name" value="Winged helix-like DNA-binding domain superfamily/Winged helix DNA-binding domain"/>
    <property type="match status" value="1"/>
</dbReference>
<dbReference type="CDD" id="cd08414">
    <property type="entry name" value="PBP2_LTTR_aromatics_like"/>
    <property type="match status" value="1"/>
</dbReference>
<dbReference type="Gene3D" id="3.40.190.10">
    <property type="entry name" value="Periplasmic binding protein-like II"/>
    <property type="match status" value="2"/>
</dbReference>
<dbReference type="KEGG" id="ent:Ent638_1527"/>
<dbReference type="InterPro" id="IPR036390">
    <property type="entry name" value="WH_DNA-bd_sf"/>
</dbReference>
<evidence type="ECO:0000256" key="2">
    <source>
        <dbReference type="ARBA" id="ARBA00023015"/>
    </source>
</evidence>
<sequence length="303" mass="33767">MIETRLLTQFIAVAEELHFNRAAQRLHMAQPPLSQAIRRLEQEIGVSLFERTNRSVSLTPAGVTFLDSARDVLRLLDEGVEKIRRVSQGIEGHLTLTFISLAGYAPLLRALKNFRAAYPAVSFTMEEATTQEQIDALEQGRADLGFMRPPGRTSPGLRFDAILREPVVIALPAAHRLVDSGTVKLAALQNDHFVSPPRHLGQGFHDQLIQLCEAAGFRPHISQQARQLQTLVTLVASGFGVALLPASLAHEMREDVVFRPLEVDAPDELKHVELLMGWNARSTSIIRDKLIEEIRRVMTLKVD</sequence>
<evidence type="ECO:0000256" key="1">
    <source>
        <dbReference type="ARBA" id="ARBA00009437"/>
    </source>
</evidence>
<dbReference type="SUPFAM" id="SSF53850">
    <property type="entry name" value="Periplasmic binding protein-like II"/>
    <property type="match status" value="1"/>
</dbReference>
<keyword evidence="3" id="KW-0238">DNA-binding</keyword>
<dbReference type="OrthoDB" id="6804990at2"/>
<dbReference type="GO" id="GO:0032993">
    <property type="term" value="C:protein-DNA complex"/>
    <property type="evidence" value="ECO:0007669"/>
    <property type="project" value="TreeGrafter"/>
</dbReference>
<keyword evidence="7" id="KW-1185">Reference proteome</keyword>
<dbReference type="EMBL" id="CP000653">
    <property type="protein sequence ID" value="ABP60206.1"/>
    <property type="molecule type" value="Genomic_DNA"/>
</dbReference>
<evidence type="ECO:0000313" key="6">
    <source>
        <dbReference type="EMBL" id="ABP60206.1"/>
    </source>
</evidence>
<reference evidence="7" key="1">
    <citation type="journal article" date="2010" name="PLoS Genet.">
        <title>Genome sequence of the plant growth promoting endophytic bacterium Enterobacter sp. 638.</title>
        <authorList>
            <person name="Taghavi S."/>
            <person name="van der Lelie D."/>
            <person name="Hoffman A."/>
            <person name="Zhang Y.B."/>
            <person name="Walla M.D."/>
            <person name="Vangronsveld J."/>
            <person name="Newman L."/>
            <person name="Monchy S."/>
        </authorList>
    </citation>
    <scope>NUCLEOTIDE SEQUENCE [LARGE SCALE GENOMIC DNA]</scope>
    <source>
        <strain evidence="7">638</strain>
    </source>
</reference>
<evidence type="ECO:0000256" key="3">
    <source>
        <dbReference type="ARBA" id="ARBA00023125"/>
    </source>
</evidence>
<keyword evidence="4" id="KW-0804">Transcription</keyword>
<name>A0A9J9GG43_ENT38</name>
<feature type="domain" description="HTH lysR-type" evidence="5">
    <location>
        <begin position="2"/>
        <end position="59"/>
    </location>
</feature>
<dbReference type="Pfam" id="PF03466">
    <property type="entry name" value="LysR_substrate"/>
    <property type="match status" value="1"/>
</dbReference>
<accession>A0A9J9GG43</accession>
<dbReference type="InterPro" id="IPR005119">
    <property type="entry name" value="LysR_subst-bd"/>
</dbReference>
<proteinExistence type="inferred from homology"/>
<dbReference type="PANTHER" id="PTHR30346:SF0">
    <property type="entry name" value="HCA OPERON TRANSCRIPTIONAL ACTIVATOR HCAR"/>
    <property type="match status" value="1"/>
</dbReference>
<keyword evidence="2" id="KW-0805">Transcription regulation</keyword>
<dbReference type="Pfam" id="PF00126">
    <property type="entry name" value="HTH_1"/>
    <property type="match status" value="1"/>
</dbReference>
<dbReference type="PRINTS" id="PR00039">
    <property type="entry name" value="HTHLYSR"/>
</dbReference>
<comment type="similarity">
    <text evidence="1">Belongs to the LysR transcriptional regulatory family.</text>
</comment>
<evidence type="ECO:0000256" key="4">
    <source>
        <dbReference type="ARBA" id="ARBA00023163"/>
    </source>
</evidence>
<protein>
    <submittedName>
        <fullName evidence="6">Transcriptional regulator, LysR family</fullName>
    </submittedName>
</protein>
<evidence type="ECO:0000313" key="7">
    <source>
        <dbReference type="Proteomes" id="UP000000230"/>
    </source>
</evidence>
<dbReference type="PROSITE" id="PS50931">
    <property type="entry name" value="HTH_LYSR"/>
    <property type="match status" value="1"/>
</dbReference>
<dbReference type="SUPFAM" id="SSF46785">
    <property type="entry name" value="Winged helix' DNA-binding domain"/>
    <property type="match status" value="1"/>
</dbReference>
<dbReference type="GO" id="GO:0003677">
    <property type="term" value="F:DNA binding"/>
    <property type="evidence" value="ECO:0007669"/>
    <property type="project" value="UniProtKB-KW"/>
</dbReference>
<organism evidence="6 7">
    <name type="scientific">Enterobacter sp. (strain 638)</name>
    <dbReference type="NCBI Taxonomy" id="399742"/>
    <lineage>
        <taxon>Bacteria</taxon>
        <taxon>Pseudomonadati</taxon>
        <taxon>Pseudomonadota</taxon>
        <taxon>Gammaproteobacteria</taxon>
        <taxon>Enterobacterales</taxon>
        <taxon>Enterobacteriaceae</taxon>
        <taxon>Enterobacter</taxon>
    </lineage>
</organism>
<dbReference type="PANTHER" id="PTHR30346">
    <property type="entry name" value="TRANSCRIPTIONAL DUAL REGULATOR HCAR-RELATED"/>
    <property type="match status" value="1"/>
</dbReference>
<gene>
    <name evidence="6" type="ordered locus">Ent638_1527</name>
</gene>
<dbReference type="AlphaFoldDB" id="A0A9J9GG43"/>
<dbReference type="FunFam" id="1.10.10.10:FF:000001">
    <property type="entry name" value="LysR family transcriptional regulator"/>
    <property type="match status" value="1"/>
</dbReference>
<dbReference type="InterPro" id="IPR036388">
    <property type="entry name" value="WH-like_DNA-bd_sf"/>
</dbReference>